<evidence type="ECO:0000256" key="2">
    <source>
        <dbReference type="ARBA" id="ARBA00022694"/>
    </source>
</evidence>
<dbReference type="Pfam" id="PF01416">
    <property type="entry name" value="PseudoU_synth_1"/>
    <property type="match status" value="1"/>
</dbReference>
<dbReference type="SUPFAM" id="SSF55120">
    <property type="entry name" value="Pseudouridine synthase"/>
    <property type="match status" value="1"/>
</dbReference>
<comment type="function">
    <text evidence="4">Formation of pseudouridine at positions 38, 39 and 40 in the anticodon stem and loop of transfer RNAs.</text>
</comment>
<dbReference type="GO" id="GO:0160147">
    <property type="term" value="F:tRNA pseudouridine(38-40) synthase activity"/>
    <property type="evidence" value="ECO:0007669"/>
    <property type="project" value="UniProtKB-EC"/>
</dbReference>
<keyword evidence="2 4" id="KW-0819">tRNA processing</keyword>
<evidence type="ECO:0000256" key="3">
    <source>
        <dbReference type="ARBA" id="ARBA00023235"/>
    </source>
</evidence>
<feature type="domain" description="Pseudouridine synthase I TruA alpha/beta" evidence="7">
    <location>
        <begin position="208"/>
        <end position="315"/>
    </location>
</feature>
<dbReference type="Gene3D" id="3.30.70.660">
    <property type="entry name" value="Pseudouridine synthase I, catalytic domain, C-terminal subdomain"/>
    <property type="match status" value="1"/>
</dbReference>
<dbReference type="InterPro" id="IPR020095">
    <property type="entry name" value="PsdUridine_synth_TruA_C"/>
</dbReference>
<keyword evidence="9" id="KW-1185">Reference proteome</keyword>
<dbReference type="STRING" id="228957.SAMN04488008_10752"/>
<dbReference type="EMBL" id="FNZN01000007">
    <property type="protein sequence ID" value="SEL93759.1"/>
    <property type="molecule type" value="Genomic_DNA"/>
</dbReference>
<evidence type="ECO:0000256" key="5">
    <source>
        <dbReference type="RuleBase" id="RU003792"/>
    </source>
</evidence>
<dbReference type="Proteomes" id="UP000198990">
    <property type="component" value="Unassembled WGS sequence"/>
</dbReference>
<protein>
    <recommendedName>
        <fullName evidence="4">tRNA pseudouridine synthase A</fullName>
        <ecNumber evidence="4">5.4.99.12</ecNumber>
    </recommendedName>
    <alternativeName>
        <fullName evidence="4">tRNA pseudouridine(38-40) synthase</fullName>
    </alternativeName>
    <alternativeName>
        <fullName evidence="4">tRNA pseudouridylate synthase I</fullName>
    </alternativeName>
    <alternativeName>
        <fullName evidence="4">tRNA-uridine isomerase I</fullName>
    </alternativeName>
</protein>
<keyword evidence="3 4" id="KW-0413">Isomerase</keyword>
<keyword evidence="6" id="KW-0472">Membrane</keyword>
<dbReference type="EC" id="5.4.99.12" evidence="4"/>
<proteinExistence type="inferred from homology"/>
<dbReference type="InterPro" id="IPR001406">
    <property type="entry name" value="PsdUridine_synth_TruA"/>
</dbReference>
<dbReference type="GO" id="GO:0003723">
    <property type="term" value="F:RNA binding"/>
    <property type="evidence" value="ECO:0007669"/>
    <property type="project" value="InterPro"/>
</dbReference>
<dbReference type="InterPro" id="IPR020097">
    <property type="entry name" value="PsdUridine_synth_TruA_a/b_dom"/>
</dbReference>
<comment type="caution">
    <text evidence="4">Lacks conserved residue(s) required for the propagation of feature annotation.</text>
</comment>
<dbReference type="AlphaFoldDB" id="A0A1H7UAD7"/>
<dbReference type="HAMAP" id="MF_00171">
    <property type="entry name" value="TruA"/>
    <property type="match status" value="1"/>
</dbReference>
<evidence type="ECO:0000256" key="4">
    <source>
        <dbReference type="HAMAP-Rule" id="MF_00171"/>
    </source>
</evidence>
<sequence length="317" mass="36860">MFKIKGHETNMNAGLINLYSYWRAYILYLEFRKKSKRKSIFNKIYRVTCIVFIFTTMKINRFCYLVRLQYLGFRFSGWQLQPKQRTIVSMLNKTFEFLFPDRTYKILGAGRTDAKVSSLDGAFELFLGEELKDLDSFILDFNKNLPSDIRLLSIEPVSQDFNIIKDSKIKEYFYFFSFGCKNHPFSAPFITNYLEDLNLEIMKQGSELFVGRHDFSIYTAGLKPNTKTVRTIESCCIEKNDILTANFFPESSYILKIKGKGFMRYQIRMIMGVLVQLGKNELTLNQIKLSLEPSSDLKLKTIAPGSGLLLNQLKFNG</sequence>
<evidence type="ECO:0000259" key="7">
    <source>
        <dbReference type="Pfam" id="PF01416"/>
    </source>
</evidence>
<accession>A0A1H7UAD7</accession>
<gene>
    <name evidence="4" type="primary">truA</name>
    <name evidence="8" type="ORF">SAMN04488008_10752</name>
</gene>
<evidence type="ECO:0000256" key="1">
    <source>
        <dbReference type="ARBA" id="ARBA00009375"/>
    </source>
</evidence>
<dbReference type="PANTHER" id="PTHR11142">
    <property type="entry name" value="PSEUDOURIDYLATE SYNTHASE"/>
    <property type="match status" value="1"/>
</dbReference>
<name>A0A1H7UAD7_9FLAO</name>
<evidence type="ECO:0000313" key="9">
    <source>
        <dbReference type="Proteomes" id="UP000198990"/>
    </source>
</evidence>
<dbReference type="Gene3D" id="3.30.70.580">
    <property type="entry name" value="Pseudouridine synthase I, catalytic domain, N-terminal subdomain"/>
    <property type="match status" value="1"/>
</dbReference>
<feature type="transmembrane region" description="Helical" evidence="6">
    <location>
        <begin position="43"/>
        <end position="59"/>
    </location>
</feature>
<dbReference type="InterPro" id="IPR020103">
    <property type="entry name" value="PsdUridine_synth_cat_dom_sf"/>
</dbReference>
<keyword evidence="6" id="KW-0812">Transmembrane</keyword>
<feature type="binding site" evidence="4">
    <location>
        <position position="172"/>
    </location>
    <ligand>
        <name>substrate</name>
    </ligand>
</feature>
<reference evidence="9" key="1">
    <citation type="submission" date="2016-10" db="EMBL/GenBank/DDBJ databases">
        <authorList>
            <person name="Varghese N."/>
            <person name="Submissions S."/>
        </authorList>
    </citation>
    <scope>NUCLEOTIDE SEQUENCE [LARGE SCALE GENOMIC DNA]</scope>
    <source>
        <strain evidence="9">DSM 16471</strain>
    </source>
</reference>
<keyword evidence="6" id="KW-1133">Transmembrane helix</keyword>
<dbReference type="InterPro" id="IPR020094">
    <property type="entry name" value="TruA/RsuA/RluB/E/F_N"/>
</dbReference>
<dbReference type="PANTHER" id="PTHR11142:SF0">
    <property type="entry name" value="TRNA PSEUDOURIDINE SYNTHASE-LIKE 1"/>
    <property type="match status" value="1"/>
</dbReference>
<feature type="active site" description="Nucleophile" evidence="4">
    <location>
        <position position="113"/>
    </location>
</feature>
<evidence type="ECO:0000313" key="8">
    <source>
        <dbReference type="EMBL" id="SEL93759.1"/>
    </source>
</evidence>
<comment type="subunit">
    <text evidence="4">Homodimer.</text>
</comment>
<organism evidence="8 9">
    <name type="scientific">Maribacter orientalis</name>
    <dbReference type="NCBI Taxonomy" id="228957"/>
    <lineage>
        <taxon>Bacteria</taxon>
        <taxon>Pseudomonadati</taxon>
        <taxon>Bacteroidota</taxon>
        <taxon>Flavobacteriia</taxon>
        <taxon>Flavobacteriales</taxon>
        <taxon>Flavobacteriaceae</taxon>
        <taxon>Maribacter</taxon>
    </lineage>
</organism>
<comment type="similarity">
    <text evidence="1 4 5">Belongs to the tRNA pseudouridine synthase TruA family.</text>
</comment>
<comment type="catalytic activity">
    <reaction evidence="4 5">
        <text>uridine(38/39/40) in tRNA = pseudouridine(38/39/40) in tRNA</text>
        <dbReference type="Rhea" id="RHEA:22376"/>
        <dbReference type="Rhea" id="RHEA-COMP:10085"/>
        <dbReference type="Rhea" id="RHEA-COMP:10087"/>
        <dbReference type="ChEBI" id="CHEBI:65314"/>
        <dbReference type="ChEBI" id="CHEBI:65315"/>
        <dbReference type="EC" id="5.4.99.12"/>
    </reaction>
</comment>
<dbReference type="GO" id="GO:0031119">
    <property type="term" value="P:tRNA pseudouridine synthesis"/>
    <property type="evidence" value="ECO:0007669"/>
    <property type="project" value="UniProtKB-UniRule"/>
</dbReference>
<evidence type="ECO:0000256" key="6">
    <source>
        <dbReference type="SAM" id="Phobius"/>
    </source>
</evidence>